<dbReference type="SUPFAM" id="SSF47473">
    <property type="entry name" value="EF-hand"/>
    <property type="match status" value="1"/>
</dbReference>
<dbReference type="Proteomes" id="UP000683360">
    <property type="component" value="Unassembled WGS sequence"/>
</dbReference>
<feature type="signal peptide" evidence="2">
    <location>
        <begin position="1"/>
        <end position="27"/>
    </location>
</feature>
<feature type="chain" id="PRO_5035846542" evidence="2">
    <location>
        <begin position="28"/>
        <end position="158"/>
    </location>
</feature>
<keyword evidence="1" id="KW-0106">Calcium</keyword>
<evidence type="ECO:0000256" key="1">
    <source>
        <dbReference type="ARBA" id="ARBA00022837"/>
    </source>
</evidence>
<keyword evidence="4" id="KW-1185">Reference proteome</keyword>
<evidence type="ECO:0000256" key="2">
    <source>
        <dbReference type="SAM" id="SignalP"/>
    </source>
</evidence>
<keyword evidence="2" id="KW-0732">Signal</keyword>
<dbReference type="Gene3D" id="1.10.238.10">
    <property type="entry name" value="EF-hand"/>
    <property type="match status" value="1"/>
</dbReference>
<evidence type="ECO:0000313" key="3">
    <source>
        <dbReference type="EMBL" id="CAG2196617.1"/>
    </source>
</evidence>
<reference evidence="3" key="1">
    <citation type="submission" date="2021-03" db="EMBL/GenBank/DDBJ databases">
        <authorList>
            <person name="Bekaert M."/>
        </authorList>
    </citation>
    <scope>NUCLEOTIDE SEQUENCE</scope>
</reference>
<gene>
    <name evidence="3" type="ORF">MEDL_11488</name>
</gene>
<dbReference type="EMBL" id="CAJPWZ010000563">
    <property type="protein sequence ID" value="CAG2196617.1"/>
    <property type="molecule type" value="Genomic_DNA"/>
</dbReference>
<dbReference type="InterPro" id="IPR018247">
    <property type="entry name" value="EF_Hand_1_Ca_BS"/>
</dbReference>
<dbReference type="OrthoDB" id="3737830at2759"/>
<dbReference type="PROSITE" id="PS00018">
    <property type="entry name" value="EF_HAND_1"/>
    <property type="match status" value="1"/>
</dbReference>
<dbReference type="InterPro" id="IPR011992">
    <property type="entry name" value="EF-hand-dom_pair"/>
</dbReference>
<dbReference type="AlphaFoldDB" id="A0A8S3QIQ4"/>
<name>A0A8S3QIQ4_MYTED</name>
<protein>
    <submittedName>
        <fullName evidence="3">Uncharacterized protein</fullName>
    </submittedName>
</protein>
<accession>A0A8S3QIQ4</accession>
<proteinExistence type="predicted"/>
<evidence type="ECO:0000313" key="4">
    <source>
        <dbReference type="Proteomes" id="UP000683360"/>
    </source>
</evidence>
<organism evidence="3 4">
    <name type="scientific">Mytilus edulis</name>
    <name type="common">Blue mussel</name>
    <dbReference type="NCBI Taxonomy" id="6550"/>
    <lineage>
        <taxon>Eukaryota</taxon>
        <taxon>Metazoa</taxon>
        <taxon>Spiralia</taxon>
        <taxon>Lophotrochozoa</taxon>
        <taxon>Mollusca</taxon>
        <taxon>Bivalvia</taxon>
        <taxon>Autobranchia</taxon>
        <taxon>Pteriomorphia</taxon>
        <taxon>Mytilida</taxon>
        <taxon>Mytiloidea</taxon>
        <taxon>Mytilidae</taxon>
        <taxon>Mytilinae</taxon>
        <taxon>Mytilus</taxon>
    </lineage>
</organism>
<comment type="caution">
    <text evidence="3">The sequence shown here is derived from an EMBL/GenBank/DDBJ whole genome shotgun (WGS) entry which is preliminary data.</text>
</comment>
<sequence length="158" mass="18239">MSLLERKLLQLALLVVIWSVVMKTVSGDCCRKPFRDHCRDCTPGTPCCGIKKCNIFCCGCKCRTEPRGKHCFERGTGCRCYNAKRKRRHVSNDTTDISAYLTFIGLDINKNGIMEECEFKKALEHMHITDNMTVLHHWSIMDEDKDGIISMEEFDRQK</sequence>